<dbReference type="Gene3D" id="3.20.20.70">
    <property type="entry name" value="Aldolase class I"/>
    <property type="match status" value="1"/>
</dbReference>
<name>L8GKW8_ACACF</name>
<dbReference type="Pfam" id="PF00121">
    <property type="entry name" value="TIM"/>
    <property type="match status" value="1"/>
</dbReference>
<comment type="subunit">
    <text evidence="2">Homodimer.</text>
</comment>
<dbReference type="GeneID" id="14914180"/>
<gene>
    <name evidence="5" type="ORF">ACA1_038320</name>
</gene>
<dbReference type="AlphaFoldDB" id="L8GKW8"/>
<dbReference type="NCBIfam" id="NF003302">
    <property type="entry name" value="PRK04302.1"/>
    <property type="match status" value="1"/>
</dbReference>
<keyword evidence="3 5" id="KW-0413">Isomerase</keyword>
<dbReference type="EMBL" id="KB008087">
    <property type="protein sequence ID" value="ELR13647.1"/>
    <property type="molecule type" value="Genomic_DNA"/>
</dbReference>
<evidence type="ECO:0000256" key="3">
    <source>
        <dbReference type="ARBA" id="ARBA00023235"/>
    </source>
</evidence>
<dbReference type="InterPro" id="IPR035990">
    <property type="entry name" value="TIM_sf"/>
</dbReference>
<evidence type="ECO:0000313" key="6">
    <source>
        <dbReference type="Proteomes" id="UP000011083"/>
    </source>
</evidence>
<sequence length="244" mass="25906">MLLVSYKTYREATGDAAVGLTRQAVAALHTFTAQTTESGGAAPRLVVCPQLVDLRLVVTTACEGVASAWAQHVDGEERGRATGWCPAEVAREAGATGTMLNHAEHKLDPDQLQRTVQQCHRAGLEVLVWANSLDEVEALLASLGDDDRPEWIGYEPEELIASADTSVAKARPELIVSVVELVRRLTNGRTKVLVGAGVKDQHDVRAALRLGAHGVGAASGFVRAAQPSDVLLDLLTGFSVTTEP</sequence>
<dbReference type="GO" id="GO:0004807">
    <property type="term" value="F:triose-phosphate isomerase activity"/>
    <property type="evidence" value="ECO:0007669"/>
    <property type="project" value="InterPro"/>
</dbReference>
<dbReference type="RefSeq" id="XP_004335660.1">
    <property type="nucleotide sequence ID" value="XM_004335612.1"/>
</dbReference>
<dbReference type="OrthoDB" id="10599645at2759"/>
<reference evidence="5 6" key="1">
    <citation type="journal article" date="2013" name="Genome Biol.">
        <title>Genome of Acanthamoeba castellanii highlights extensive lateral gene transfer and early evolution of tyrosine kinase signaling.</title>
        <authorList>
            <person name="Clarke M."/>
            <person name="Lohan A.J."/>
            <person name="Liu B."/>
            <person name="Lagkouvardos I."/>
            <person name="Roy S."/>
            <person name="Zafar N."/>
            <person name="Bertelli C."/>
            <person name="Schilde C."/>
            <person name="Kianianmomeni A."/>
            <person name="Burglin T.R."/>
            <person name="Frech C."/>
            <person name="Turcotte B."/>
            <person name="Kopec K.O."/>
            <person name="Synnott J.M."/>
            <person name="Choo C."/>
            <person name="Paponov I."/>
            <person name="Finkler A."/>
            <person name="Soon Heng Tan C."/>
            <person name="Hutchins A.P."/>
            <person name="Weinmeier T."/>
            <person name="Rattei T."/>
            <person name="Chu J.S."/>
            <person name="Gimenez G."/>
            <person name="Irimia M."/>
            <person name="Rigden D.J."/>
            <person name="Fitzpatrick D.A."/>
            <person name="Lorenzo-Morales J."/>
            <person name="Bateman A."/>
            <person name="Chiu C.H."/>
            <person name="Tang P."/>
            <person name="Hegemann P."/>
            <person name="Fromm H."/>
            <person name="Raoult D."/>
            <person name="Greub G."/>
            <person name="Miranda-Saavedra D."/>
            <person name="Chen N."/>
            <person name="Nash P."/>
            <person name="Ginger M.L."/>
            <person name="Horn M."/>
            <person name="Schaap P."/>
            <person name="Caler L."/>
            <person name="Loftus B."/>
        </authorList>
    </citation>
    <scope>NUCLEOTIDE SEQUENCE [LARGE SCALE GENOMIC DNA]</scope>
    <source>
        <strain evidence="5 6">Neff</strain>
    </source>
</reference>
<dbReference type="InterPro" id="IPR013785">
    <property type="entry name" value="Aldolase_TIM"/>
</dbReference>
<protein>
    <submittedName>
        <fullName evidence="5">Triosephosphate isomerase</fullName>
    </submittedName>
</protein>
<comment type="pathway">
    <text evidence="4">Carbohydrate biosynthesis.</text>
</comment>
<dbReference type="KEGG" id="acan:ACA1_038320"/>
<evidence type="ECO:0000256" key="1">
    <source>
        <dbReference type="ARBA" id="ARBA00007422"/>
    </source>
</evidence>
<dbReference type="VEuPathDB" id="AmoebaDB:ACA1_038320"/>
<proteinExistence type="inferred from homology"/>
<evidence type="ECO:0000313" key="5">
    <source>
        <dbReference type="EMBL" id="ELR13647.1"/>
    </source>
</evidence>
<dbReference type="SUPFAM" id="SSF51351">
    <property type="entry name" value="Triosephosphate isomerase (TIM)"/>
    <property type="match status" value="1"/>
</dbReference>
<evidence type="ECO:0000256" key="2">
    <source>
        <dbReference type="ARBA" id="ARBA00011738"/>
    </source>
</evidence>
<organism evidence="5 6">
    <name type="scientific">Acanthamoeba castellanii (strain ATCC 30010 / Neff)</name>
    <dbReference type="NCBI Taxonomy" id="1257118"/>
    <lineage>
        <taxon>Eukaryota</taxon>
        <taxon>Amoebozoa</taxon>
        <taxon>Discosea</taxon>
        <taxon>Longamoebia</taxon>
        <taxon>Centramoebida</taxon>
        <taxon>Acanthamoebidae</taxon>
        <taxon>Acanthamoeba</taxon>
    </lineage>
</organism>
<dbReference type="PROSITE" id="PS51440">
    <property type="entry name" value="TIM_2"/>
    <property type="match status" value="1"/>
</dbReference>
<dbReference type="InterPro" id="IPR000652">
    <property type="entry name" value="Triosephosphate_isomerase"/>
</dbReference>
<comment type="similarity">
    <text evidence="1">Belongs to the triosephosphate isomerase family.</text>
</comment>
<keyword evidence="6" id="KW-1185">Reference proteome</keyword>
<accession>L8GKW8</accession>
<dbReference type="Proteomes" id="UP000011083">
    <property type="component" value="Unassembled WGS sequence"/>
</dbReference>
<evidence type="ECO:0000256" key="4">
    <source>
        <dbReference type="ARBA" id="ARBA00024331"/>
    </source>
</evidence>